<feature type="transmembrane region" description="Helical" evidence="1">
    <location>
        <begin position="53"/>
        <end position="79"/>
    </location>
</feature>
<sequence>MRRSTAILDRLVAGLLGVILLAAGTLGLAAKYGIAPFSEWTDGLRPSRLPGHVAADWFTLALAGAAVAGVVLSIALLAANLNRRLTRTRIDEASDDTGELRYHLADVAEAVAKHLQLHDGIRRARGRAEVDRGADVITVVIDADHDADIDSIRRTCEIASADVATAVGDTCSGARFLIHLDPPPNR</sequence>
<dbReference type="Proteomes" id="UP000426857">
    <property type="component" value="Chromosome"/>
</dbReference>
<keyword evidence="1" id="KW-1133">Transmembrane helix</keyword>
<accession>A0A6B8TMZ0</accession>
<evidence type="ECO:0008006" key="4">
    <source>
        <dbReference type="Google" id="ProtNLM"/>
    </source>
</evidence>
<evidence type="ECO:0000256" key="1">
    <source>
        <dbReference type="SAM" id="Phobius"/>
    </source>
</evidence>
<dbReference type="KEGG" id="cxe:FOB82_07220"/>
<reference evidence="2 3" key="1">
    <citation type="submission" date="2019-11" db="EMBL/GenBank/DDBJ databases">
        <title>FDA dAtabase for Regulatory Grade micrObial Sequences (FDA-ARGOS): Supporting development and validation of Infectious Disease Dx tests.</title>
        <authorList>
            <person name="Kerrigan L."/>
            <person name="Long C."/>
            <person name="Tallon L."/>
            <person name="Sadzewicz L."/>
            <person name="Vavikolanu K."/>
            <person name="Mehta A."/>
            <person name="Aluvathingal J."/>
            <person name="Nadendla S."/>
            <person name="Yan Y."/>
            <person name="Sichtig H."/>
        </authorList>
    </citation>
    <scope>NUCLEOTIDE SEQUENCE [LARGE SCALE GENOMIC DNA]</scope>
    <source>
        <strain evidence="2 3">FDAARGOS_674</strain>
    </source>
</reference>
<dbReference type="AlphaFoldDB" id="A0A6B8TMZ0"/>
<protein>
    <recommendedName>
        <fullName evidence="4">Alkaline shock response membrane anchor protein AmaP</fullName>
    </recommendedName>
</protein>
<name>A0A6B8TMZ0_9CORY</name>
<dbReference type="RefSeq" id="WP_155869060.1">
    <property type="nucleotide sequence ID" value="NZ_CP046322.1"/>
</dbReference>
<organism evidence="2 3">
    <name type="scientific">Corynebacterium xerosis</name>
    <dbReference type="NCBI Taxonomy" id="1725"/>
    <lineage>
        <taxon>Bacteria</taxon>
        <taxon>Bacillati</taxon>
        <taxon>Actinomycetota</taxon>
        <taxon>Actinomycetes</taxon>
        <taxon>Mycobacteriales</taxon>
        <taxon>Corynebacteriaceae</taxon>
        <taxon>Corynebacterium</taxon>
    </lineage>
</organism>
<keyword evidence="1" id="KW-0812">Transmembrane</keyword>
<evidence type="ECO:0000313" key="3">
    <source>
        <dbReference type="Proteomes" id="UP000426857"/>
    </source>
</evidence>
<proteinExistence type="predicted"/>
<dbReference type="EMBL" id="CP046322">
    <property type="protein sequence ID" value="QGS34772.1"/>
    <property type="molecule type" value="Genomic_DNA"/>
</dbReference>
<gene>
    <name evidence="2" type="ORF">FOB82_07220</name>
</gene>
<evidence type="ECO:0000313" key="2">
    <source>
        <dbReference type="EMBL" id="QGS34772.1"/>
    </source>
</evidence>
<keyword evidence="1" id="KW-0472">Membrane</keyword>